<feature type="domain" description="4'-phosphopantetheinyl transferase" evidence="3">
    <location>
        <begin position="108"/>
        <end position="174"/>
    </location>
</feature>
<dbReference type="Pfam" id="PF01648">
    <property type="entry name" value="ACPS"/>
    <property type="match status" value="1"/>
</dbReference>
<evidence type="ECO:0000313" key="5">
    <source>
        <dbReference type="Proteomes" id="UP000308167"/>
    </source>
</evidence>
<comment type="caution">
    <text evidence="4">The sequence shown here is derived from an EMBL/GenBank/DDBJ whole genome shotgun (WGS) entry which is preliminary data.</text>
</comment>
<gene>
    <name evidence="4" type="ORF">SAMEA1410922_00447</name>
</gene>
<dbReference type="EMBL" id="CABFKI010000002">
    <property type="protein sequence ID" value="VTU06445.1"/>
    <property type="molecule type" value="Genomic_DNA"/>
</dbReference>
<name>A0ABY6THQ8_9PAST</name>
<dbReference type="InterPro" id="IPR008278">
    <property type="entry name" value="4-PPantetheinyl_Trfase_dom"/>
</dbReference>
<sequence>MAVFIAWGNIQQTYSFQDIPADLLPEQLRIVPQGNSRVLQRYECRKLSHFLLWQLCKTAQIPTALLAQIYRTESGRPQFPVNHIDFNITHSGDWVAVVLNVVEQGDCAVGIDIEFPKKTRNFAALLAHFAAENEIQWFEQQENPEQAFYRIWCLREALLKSQGVGIVKLSEVAHDPVNFTLNSAYCPQGELVFTHELPFYLATFSSGDGLRTARYFQLTENGLQAVDLQSAVNYLVNNETIL</sequence>
<evidence type="ECO:0000256" key="1">
    <source>
        <dbReference type="ARBA" id="ARBA00010990"/>
    </source>
</evidence>
<dbReference type="RefSeq" id="WP_135709298.1">
    <property type="nucleotide sequence ID" value="NZ_CABFKI010000002.1"/>
</dbReference>
<dbReference type="GeneID" id="86154853"/>
<dbReference type="Proteomes" id="UP000308167">
    <property type="component" value="Unassembled WGS sequence"/>
</dbReference>
<keyword evidence="2 4" id="KW-0808">Transferase</keyword>
<accession>A0ABY6THQ8</accession>
<dbReference type="GO" id="GO:0016740">
    <property type="term" value="F:transferase activity"/>
    <property type="evidence" value="ECO:0007669"/>
    <property type="project" value="UniProtKB-KW"/>
</dbReference>
<dbReference type="SUPFAM" id="SSF56214">
    <property type="entry name" value="4'-phosphopantetheinyl transferase"/>
    <property type="match status" value="2"/>
</dbReference>
<evidence type="ECO:0000313" key="4">
    <source>
        <dbReference type="EMBL" id="VTU06445.1"/>
    </source>
</evidence>
<protein>
    <submittedName>
        <fullName evidence="4">4'-phosphopantetheinyl transferase</fullName>
    </submittedName>
</protein>
<dbReference type="Gene3D" id="3.90.470.20">
    <property type="entry name" value="4'-phosphopantetheinyl transferase domain"/>
    <property type="match status" value="1"/>
</dbReference>
<dbReference type="InterPro" id="IPR037143">
    <property type="entry name" value="4-PPantetheinyl_Trfase_dom_sf"/>
</dbReference>
<dbReference type="InterPro" id="IPR050559">
    <property type="entry name" value="P-Pant_transferase_sf"/>
</dbReference>
<evidence type="ECO:0000256" key="2">
    <source>
        <dbReference type="ARBA" id="ARBA00022679"/>
    </source>
</evidence>
<comment type="similarity">
    <text evidence="1">Belongs to the P-Pant transferase superfamily. Gsp/Sfp/HetI/AcpT family.</text>
</comment>
<reference evidence="4 5" key="1">
    <citation type="submission" date="2019-05" db="EMBL/GenBank/DDBJ databases">
        <authorList>
            <consortium name="Pathogen Informatics"/>
        </authorList>
    </citation>
    <scope>NUCLEOTIDE SEQUENCE [LARGE SCALE GENOMIC DNA]</scope>
    <source>
        <strain evidence="4 5">NM319</strain>
    </source>
</reference>
<keyword evidence="5" id="KW-1185">Reference proteome</keyword>
<evidence type="ECO:0000259" key="3">
    <source>
        <dbReference type="Pfam" id="PF01648"/>
    </source>
</evidence>
<organism evidence="4 5">
    <name type="scientific">Actinobacillus porcinus</name>
    <dbReference type="NCBI Taxonomy" id="51048"/>
    <lineage>
        <taxon>Bacteria</taxon>
        <taxon>Pseudomonadati</taxon>
        <taxon>Pseudomonadota</taxon>
        <taxon>Gammaproteobacteria</taxon>
        <taxon>Pasteurellales</taxon>
        <taxon>Pasteurellaceae</taxon>
        <taxon>Actinobacillus</taxon>
    </lineage>
</organism>
<dbReference type="PANTHER" id="PTHR12215">
    <property type="entry name" value="PHOSPHOPANTETHEINE TRANSFERASE"/>
    <property type="match status" value="1"/>
</dbReference>
<dbReference type="PANTHER" id="PTHR12215:SF10">
    <property type="entry name" value="L-AMINOADIPATE-SEMIALDEHYDE DEHYDROGENASE-PHOSPHOPANTETHEINYL TRANSFERASE"/>
    <property type="match status" value="1"/>
</dbReference>
<proteinExistence type="inferred from homology"/>